<evidence type="ECO:0000256" key="7">
    <source>
        <dbReference type="ARBA" id="ARBA00004603"/>
    </source>
</evidence>
<keyword evidence="10" id="KW-0967">Endosome</keyword>
<evidence type="ECO:0000256" key="9">
    <source>
        <dbReference type="ARBA" id="ARBA00022692"/>
    </source>
</evidence>
<dbReference type="InterPro" id="IPR044234">
    <property type="entry name" value="TMEM230"/>
</dbReference>
<dbReference type="PANTHER" id="PTHR15664:SF6">
    <property type="entry name" value="TRANSMEMBRANE PROTEIN 230"/>
    <property type="match status" value="1"/>
</dbReference>
<comment type="caution">
    <text evidence="19">The sequence shown here is derived from an EMBL/GenBank/DDBJ whole genome shotgun (WGS) entry which is preliminary data.</text>
</comment>
<accession>A0A814BJJ7</accession>
<dbReference type="GO" id="GO:0008021">
    <property type="term" value="C:synaptic vesicle"/>
    <property type="evidence" value="ECO:0007669"/>
    <property type="project" value="UniProtKB-SubCell"/>
</dbReference>
<evidence type="ECO:0000313" key="20">
    <source>
        <dbReference type="Proteomes" id="UP000663879"/>
    </source>
</evidence>
<keyword evidence="9 18" id="KW-0812">Transmembrane</keyword>
<dbReference type="GO" id="GO:0005770">
    <property type="term" value="C:late endosome"/>
    <property type="evidence" value="ECO:0007669"/>
    <property type="project" value="UniProtKB-SubCell"/>
</dbReference>
<proteinExistence type="inferred from homology"/>
<evidence type="ECO:0000313" key="19">
    <source>
        <dbReference type="EMBL" id="CAF0927498.1"/>
    </source>
</evidence>
<dbReference type="AlphaFoldDB" id="A0A814BJJ7"/>
<evidence type="ECO:0000256" key="10">
    <source>
        <dbReference type="ARBA" id="ARBA00022753"/>
    </source>
</evidence>
<evidence type="ECO:0000256" key="15">
    <source>
        <dbReference type="ARBA" id="ARBA00023329"/>
    </source>
</evidence>
<keyword evidence="12" id="KW-0770">Synapse</keyword>
<keyword evidence="11 18" id="KW-1133">Transmembrane helix</keyword>
<dbReference type="EMBL" id="CAJNOC010002342">
    <property type="protein sequence ID" value="CAF0927498.1"/>
    <property type="molecule type" value="Genomic_DNA"/>
</dbReference>
<dbReference type="Proteomes" id="UP000663879">
    <property type="component" value="Unassembled WGS sequence"/>
</dbReference>
<dbReference type="PANTHER" id="PTHR15664">
    <property type="entry name" value="C20ORF30 PROTEIN"/>
    <property type="match status" value="1"/>
</dbReference>
<dbReference type="InterPro" id="IPR008590">
    <property type="entry name" value="TMEM_230/134"/>
</dbReference>
<evidence type="ECO:0000256" key="11">
    <source>
        <dbReference type="ARBA" id="ARBA00022989"/>
    </source>
</evidence>
<evidence type="ECO:0000256" key="8">
    <source>
        <dbReference type="ARBA" id="ARBA00007743"/>
    </source>
</evidence>
<evidence type="ECO:0000256" key="5">
    <source>
        <dbReference type="ARBA" id="ARBA00004419"/>
    </source>
</evidence>
<evidence type="ECO:0000256" key="14">
    <source>
        <dbReference type="ARBA" id="ARBA00023136"/>
    </source>
</evidence>
<evidence type="ECO:0000256" key="1">
    <source>
        <dbReference type="ARBA" id="ARBA00004141"/>
    </source>
</evidence>
<feature type="transmembrane region" description="Helical" evidence="18">
    <location>
        <begin position="78"/>
        <end position="96"/>
    </location>
</feature>
<dbReference type="GO" id="GO:0005776">
    <property type="term" value="C:autophagosome"/>
    <property type="evidence" value="ECO:0007669"/>
    <property type="project" value="UniProtKB-SubCell"/>
</dbReference>
<keyword evidence="14 18" id="KW-0472">Membrane</keyword>
<keyword evidence="13" id="KW-0333">Golgi apparatus</keyword>
<dbReference type="GO" id="GO:0005769">
    <property type="term" value="C:early endosome"/>
    <property type="evidence" value="ECO:0007669"/>
    <property type="project" value="UniProtKB-SubCell"/>
</dbReference>
<sequence>MKNLIEDIMPTKDATDMKYSRLNESHQFTDLQFKTREPKVPIKAILTAFFMFISGSCMIIIGALLYTGHIDAQYSDRMWPLFILGSLLFLPGFYHVRIAYYAWRKYEGFSFDDIPTDD</sequence>
<evidence type="ECO:0000256" key="12">
    <source>
        <dbReference type="ARBA" id="ARBA00023018"/>
    </source>
</evidence>
<dbReference type="GO" id="GO:0016020">
    <property type="term" value="C:membrane"/>
    <property type="evidence" value="ECO:0007669"/>
    <property type="project" value="UniProtKB-SubCell"/>
</dbReference>
<reference evidence="19" key="1">
    <citation type="submission" date="2021-02" db="EMBL/GenBank/DDBJ databases">
        <authorList>
            <person name="Nowell W R."/>
        </authorList>
    </citation>
    <scope>NUCLEOTIDE SEQUENCE</scope>
    <source>
        <strain evidence="19">Ploen Becks lab</strain>
    </source>
</reference>
<evidence type="ECO:0000256" key="3">
    <source>
        <dbReference type="ARBA" id="ARBA00004234"/>
    </source>
</evidence>
<dbReference type="OrthoDB" id="5597044at2759"/>
<keyword evidence="20" id="KW-1185">Reference proteome</keyword>
<feature type="transmembrane region" description="Helical" evidence="18">
    <location>
        <begin position="44"/>
        <end position="66"/>
    </location>
</feature>
<comment type="similarity">
    <text evidence="8">Belongs to the TMEM134/TMEM230 family.</text>
</comment>
<name>A0A814BJJ7_9BILA</name>
<evidence type="ECO:0000256" key="16">
    <source>
        <dbReference type="ARBA" id="ARBA00024003"/>
    </source>
</evidence>
<gene>
    <name evidence="19" type="ORF">OXX778_LOCUS12722</name>
</gene>
<dbReference type="GO" id="GO:0005794">
    <property type="term" value="C:Golgi apparatus"/>
    <property type="evidence" value="ECO:0007669"/>
    <property type="project" value="UniProtKB-SubCell"/>
</dbReference>
<keyword evidence="15" id="KW-0968">Cytoplasmic vesicle</keyword>
<evidence type="ECO:0000256" key="2">
    <source>
        <dbReference type="ARBA" id="ARBA00004172"/>
    </source>
</evidence>
<comment type="function">
    <text evidence="16">Involved in trafficking and recycling of synaptic vesicles.</text>
</comment>
<evidence type="ECO:0000256" key="18">
    <source>
        <dbReference type="SAM" id="Phobius"/>
    </source>
</evidence>
<dbReference type="Pfam" id="PF05915">
    <property type="entry name" value="TMEM_230_134"/>
    <property type="match status" value="1"/>
</dbReference>
<evidence type="ECO:0000256" key="13">
    <source>
        <dbReference type="ARBA" id="ARBA00023034"/>
    </source>
</evidence>
<comment type="subcellular location">
    <subcellularLocation>
        <location evidence="5">Cytoplasmic vesicle</location>
        <location evidence="5">Autophagosome</location>
    </subcellularLocation>
    <subcellularLocation>
        <location evidence="3">Cytoplasmic vesicle</location>
        <location evidence="3">Secretory vesicle</location>
        <location evidence="3">Synaptic vesicle</location>
    </subcellularLocation>
    <subcellularLocation>
        <location evidence="4">Early endosome</location>
    </subcellularLocation>
    <subcellularLocation>
        <location evidence="6">Golgi apparatus</location>
        <location evidence="6">trans-Golgi network</location>
    </subcellularLocation>
    <subcellularLocation>
        <location evidence="7">Late endosome</location>
    </subcellularLocation>
    <subcellularLocation>
        <location evidence="1">Membrane</location>
        <topology evidence="1">Multi-pass membrane protein</topology>
    </subcellularLocation>
    <subcellularLocation>
        <location evidence="2">Recycling endosome</location>
    </subcellularLocation>
</comment>
<organism evidence="19 20">
    <name type="scientific">Brachionus calyciflorus</name>
    <dbReference type="NCBI Taxonomy" id="104777"/>
    <lineage>
        <taxon>Eukaryota</taxon>
        <taxon>Metazoa</taxon>
        <taxon>Spiralia</taxon>
        <taxon>Gnathifera</taxon>
        <taxon>Rotifera</taxon>
        <taxon>Eurotatoria</taxon>
        <taxon>Monogononta</taxon>
        <taxon>Pseudotrocha</taxon>
        <taxon>Ploima</taxon>
        <taxon>Brachionidae</taxon>
        <taxon>Brachionus</taxon>
    </lineage>
</organism>
<evidence type="ECO:0000256" key="17">
    <source>
        <dbReference type="ARBA" id="ARBA00024088"/>
    </source>
</evidence>
<evidence type="ECO:0000256" key="6">
    <source>
        <dbReference type="ARBA" id="ARBA00004601"/>
    </source>
</evidence>
<protein>
    <recommendedName>
        <fullName evidence="17">Transmembrane protein 230</fullName>
    </recommendedName>
</protein>
<evidence type="ECO:0000256" key="4">
    <source>
        <dbReference type="ARBA" id="ARBA00004412"/>
    </source>
</evidence>
<dbReference type="GO" id="GO:0055037">
    <property type="term" value="C:recycling endosome"/>
    <property type="evidence" value="ECO:0007669"/>
    <property type="project" value="UniProtKB-SubCell"/>
</dbReference>